<evidence type="ECO:0000313" key="7">
    <source>
        <dbReference type="Proteomes" id="UP001198200"/>
    </source>
</evidence>
<evidence type="ECO:0000313" key="6">
    <source>
        <dbReference type="EMBL" id="MCC2221752.1"/>
    </source>
</evidence>
<comment type="subcellular location">
    <subcellularLocation>
        <location evidence="1">Membrane</location>
    </subcellularLocation>
</comment>
<name>A0AAE3E3W9_9FIRM</name>
<dbReference type="PANTHER" id="PTHR34220">
    <property type="entry name" value="SENSOR HISTIDINE KINASE YPDA"/>
    <property type="match status" value="1"/>
</dbReference>
<evidence type="ECO:0000256" key="3">
    <source>
        <dbReference type="ARBA" id="ARBA00022679"/>
    </source>
</evidence>
<feature type="transmembrane region" description="Helical" evidence="4">
    <location>
        <begin position="12"/>
        <end position="35"/>
    </location>
</feature>
<dbReference type="InterPro" id="IPR010559">
    <property type="entry name" value="Sig_transdc_His_kin_internal"/>
</dbReference>
<keyword evidence="4" id="KW-0812">Transmembrane</keyword>
<dbReference type="GO" id="GO:0016020">
    <property type="term" value="C:membrane"/>
    <property type="evidence" value="ECO:0007669"/>
    <property type="project" value="UniProtKB-SubCell"/>
</dbReference>
<reference evidence="6 7" key="1">
    <citation type="submission" date="2021-10" db="EMBL/GenBank/DDBJ databases">
        <title>Anaerobic single-cell dispensing facilitates the cultivation of human gut bacteria.</title>
        <authorList>
            <person name="Afrizal A."/>
        </authorList>
    </citation>
    <scope>NUCLEOTIDE SEQUENCE [LARGE SCALE GENOMIC DNA]</scope>
    <source>
        <strain evidence="6 7">CLA-AA-H224</strain>
    </source>
</reference>
<comment type="caution">
    <text evidence="6">The sequence shown here is derived from an EMBL/GenBank/DDBJ whole genome shotgun (WGS) entry which is preliminary data.</text>
</comment>
<keyword evidence="7" id="KW-1185">Reference proteome</keyword>
<dbReference type="PANTHER" id="PTHR34220:SF7">
    <property type="entry name" value="SENSOR HISTIDINE KINASE YPDA"/>
    <property type="match status" value="1"/>
</dbReference>
<keyword evidence="2" id="KW-0597">Phosphoprotein</keyword>
<organism evidence="6 7">
    <name type="scientific">Anthropogastromicrobium aceti</name>
    <dbReference type="NCBI Taxonomy" id="2981768"/>
    <lineage>
        <taxon>Bacteria</taxon>
        <taxon>Bacillati</taxon>
        <taxon>Bacillota</taxon>
        <taxon>Clostridia</taxon>
        <taxon>Lachnospirales</taxon>
        <taxon>Lachnospiraceae</taxon>
        <taxon>Anthropogastromicrobium</taxon>
    </lineage>
</organism>
<dbReference type="PROSITE" id="PS50885">
    <property type="entry name" value="HAMP"/>
    <property type="match status" value="1"/>
</dbReference>
<keyword evidence="4" id="KW-1133">Transmembrane helix</keyword>
<sequence length="571" mass="66597">MLQKQKKLLPRVICCYFLAVFIPIVLLSFMIYHYFSDQRIKEYTTDRFTSLLMEQNSLENELDIVQQYSSQLQSDYELRLLLHGIYTSNSKVVRAYNTQIYSLLSNIRLHNPNIRDISIYTENEIAANLLKEFYPLSAQPFFENPDPLLLNGTWRIEYTDGLPSPVFYIGFSNPPMKKYCGILRIAFDTQIFEQYANRFPDSHIYVYLNQCLIYQTEQGKPSTNLHQYIDSSTHLDTPMISLNEKDHNVVSIFSLYNGSFYIMKVAPESETLFSYKPFILSLLFAGFLLIFASIAVFLILFRAMHNIVKLSDHMKQQDKPRLTPYTGEITSDETGDLAISFNQMVQHINELSDSLLNSEIQLKNAQIESLQSQLNPHFFYGTLESIRMIAEINHQELISDIAFSFANLMRYSLSREYLVPIERELDVIRQYLSIQEKRLGNRFDVTWDIPDLTDKWRCPKFSIFNMIENVFSHNVSKCKDFIHIHIIIVRNDLDMTITVKNTGPGISPERLKQLQYLLAHPKERATMTSENNGRSIFNTSDRLKIFYGDGYYFSIESEPGKETTCSIRIHR</sequence>
<dbReference type="Gene3D" id="6.10.340.10">
    <property type="match status" value="1"/>
</dbReference>
<dbReference type="Proteomes" id="UP001198200">
    <property type="component" value="Unassembled WGS sequence"/>
</dbReference>
<dbReference type="RefSeq" id="WP_308731815.1">
    <property type="nucleotide sequence ID" value="NZ_JAJEQN010000020.1"/>
</dbReference>
<dbReference type="InterPro" id="IPR050640">
    <property type="entry name" value="Bact_2-comp_sensor_kinase"/>
</dbReference>
<evidence type="ECO:0000256" key="1">
    <source>
        <dbReference type="ARBA" id="ARBA00004370"/>
    </source>
</evidence>
<dbReference type="Pfam" id="PF06580">
    <property type="entry name" value="His_kinase"/>
    <property type="match status" value="1"/>
</dbReference>
<keyword evidence="3" id="KW-0808">Transferase</keyword>
<evidence type="ECO:0000256" key="4">
    <source>
        <dbReference type="SAM" id="Phobius"/>
    </source>
</evidence>
<dbReference type="SUPFAM" id="SSF55874">
    <property type="entry name" value="ATPase domain of HSP90 chaperone/DNA topoisomerase II/histidine kinase"/>
    <property type="match status" value="1"/>
</dbReference>
<gene>
    <name evidence="6" type="ORF">LKD48_08920</name>
</gene>
<evidence type="ECO:0000256" key="2">
    <source>
        <dbReference type="ARBA" id="ARBA00022553"/>
    </source>
</evidence>
<dbReference type="GO" id="GO:0000155">
    <property type="term" value="F:phosphorelay sensor kinase activity"/>
    <property type="evidence" value="ECO:0007669"/>
    <property type="project" value="InterPro"/>
</dbReference>
<protein>
    <submittedName>
        <fullName evidence="6">Histidine kinase</fullName>
    </submittedName>
</protein>
<feature type="domain" description="HAMP" evidence="5">
    <location>
        <begin position="298"/>
        <end position="353"/>
    </location>
</feature>
<dbReference type="Gene3D" id="3.30.565.10">
    <property type="entry name" value="Histidine kinase-like ATPase, C-terminal domain"/>
    <property type="match status" value="1"/>
</dbReference>
<proteinExistence type="predicted"/>
<dbReference type="EMBL" id="JAJEQN010000020">
    <property type="protein sequence ID" value="MCC2221752.1"/>
    <property type="molecule type" value="Genomic_DNA"/>
</dbReference>
<dbReference type="InterPro" id="IPR003660">
    <property type="entry name" value="HAMP_dom"/>
</dbReference>
<keyword evidence="4" id="KW-0472">Membrane</keyword>
<feature type="transmembrane region" description="Helical" evidence="4">
    <location>
        <begin position="278"/>
        <end position="301"/>
    </location>
</feature>
<keyword evidence="6" id="KW-0418">Kinase</keyword>
<accession>A0AAE3E3W9</accession>
<dbReference type="AlphaFoldDB" id="A0AAE3E3W9"/>
<dbReference type="InterPro" id="IPR036890">
    <property type="entry name" value="HATPase_C_sf"/>
</dbReference>
<evidence type="ECO:0000259" key="5">
    <source>
        <dbReference type="PROSITE" id="PS50885"/>
    </source>
</evidence>